<keyword evidence="1" id="KW-0732">Signal</keyword>
<dbReference type="PROSITE" id="PS51257">
    <property type="entry name" value="PROKAR_LIPOPROTEIN"/>
    <property type="match status" value="1"/>
</dbReference>
<evidence type="ECO:0000256" key="1">
    <source>
        <dbReference type="SAM" id="SignalP"/>
    </source>
</evidence>
<evidence type="ECO:0008006" key="3">
    <source>
        <dbReference type="Google" id="ProtNLM"/>
    </source>
</evidence>
<protein>
    <recommendedName>
        <fullName evidence="3">Phosphoribosylamine--glycine ligase</fullName>
    </recommendedName>
</protein>
<name>A0A6J4I032_9PROT</name>
<gene>
    <name evidence="2" type="ORF">AVDCRST_MAG04-1463</name>
</gene>
<organism evidence="2">
    <name type="scientific">uncultured Acetobacteraceae bacterium</name>
    <dbReference type="NCBI Taxonomy" id="169975"/>
    <lineage>
        <taxon>Bacteria</taxon>
        <taxon>Pseudomonadati</taxon>
        <taxon>Pseudomonadota</taxon>
        <taxon>Alphaproteobacteria</taxon>
        <taxon>Acetobacterales</taxon>
        <taxon>Acetobacteraceae</taxon>
        <taxon>environmental samples</taxon>
    </lineage>
</organism>
<feature type="chain" id="PRO_5027036157" description="Phosphoribosylamine--glycine ligase" evidence="1">
    <location>
        <begin position="26"/>
        <end position="106"/>
    </location>
</feature>
<sequence>MTPPRPRALLLGSLLLSLAGCGLFGNPTPLRPELPDADAPAQRACLQEARGAESVRDLERQRNPQNTPNWERLAEETSVRVNRAYRDCLRRAGLALPGGVEAVRPR</sequence>
<dbReference type="AlphaFoldDB" id="A0A6J4I032"/>
<feature type="signal peptide" evidence="1">
    <location>
        <begin position="1"/>
        <end position="25"/>
    </location>
</feature>
<evidence type="ECO:0000313" key="2">
    <source>
        <dbReference type="EMBL" id="CAA9237814.1"/>
    </source>
</evidence>
<dbReference type="EMBL" id="CADCTL010000103">
    <property type="protein sequence ID" value="CAA9237814.1"/>
    <property type="molecule type" value="Genomic_DNA"/>
</dbReference>
<proteinExistence type="predicted"/>
<accession>A0A6J4I032</accession>
<reference evidence="2" key="1">
    <citation type="submission" date="2020-02" db="EMBL/GenBank/DDBJ databases">
        <authorList>
            <person name="Meier V. D."/>
        </authorList>
    </citation>
    <scope>NUCLEOTIDE SEQUENCE</scope>
    <source>
        <strain evidence="2">AVDCRST_MAG04</strain>
    </source>
</reference>